<dbReference type="InterPro" id="IPR014721">
    <property type="entry name" value="Ribsml_uS5_D2-typ_fold_subgr"/>
</dbReference>
<comment type="caution">
    <text evidence="1">The sequence shown here is derived from an EMBL/GenBank/DDBJ whole genome shotgun (WGS) entry which is preliminary data.</text>
</comment>
<protein>
    <submittedName>
        <fullName evidence="1">Uncharacterized protein</fullName>
    </submittedName>
</protein>
<dbReference type="Proteomes" id="UP000249341">
    <property type="component" value="Unassembled WGS sequence"/>
</dbReference>
<accession>A0A327ZIZ7</accession>
<proteinExistence type="predicted"/>
<dbReference type="Gene3D" id="3.30.230.10">
    <property type="match status" value="1"/>
</dbReference>
<evidence type="ECO:0000313" key="2">
    <source>
        <dbReference type="Proteomes" id="UP000249341"/>
    </source>
</evidence>
<reference evidence="1 2" key="1">
    <citation type="submission" date="2018-06" db="EMBL/GenBank/DDBJ databases">
        <title>Genomic Encyclopedia of Type Strains, Phase III (KMG-III): the genomes of soil and plant-associated and newly described type strains.</title>
        <authorList>
            <person name="Whitman W."/>
        </authorList>
    </citation>
    <scope>NUCLEOTIDE SEQUENCE [LARGE SCALE GENOMIC DNA]</scope>
    <source>
        <strain evidence="1 2">CGMCC 4.7090</strain>
    </source>
</reference>
<evidence type="ECO:0000313" key="1">
    <source>
        <dbReference type="EMBL" id="RAK42947.1"/>
    </source>
</evidence>
<dbReference type="AlphaFoldDB" id="A0A327ZIZ7"/>
<keyword evidence="2" id="KW-1185">Reference proteome</keyword>
<gene>
    <name evidence="1" type="ORF">B0I29_10177</name>
</gene>
<sequence length="121" mass="13223">MSVVFDRPVRDIAVRDGTQTNCAGFAKILADIEPAERFEFLSNGDAAPAGVLDDELIEQCIGAVRRGVLDELTRVGDGEVPPVRFVLRRILVHLVDSAEFRNEAVGRMAVAEAVRRLNGAY</sequence>
<dbReference type="EMBL" id="QLMJ01000001">
    <property type="protein sequence ID" value="RAK42947.1"/>
    <property type="molecule type" value="Genomic_DNA"/>
</dbReference>
<organism evidence="1 2">
    <name type="scientific">Actinoplanes lutulentus</name>
    <dbReference type="NCBI Taxonomy" id="1287878"/>
    <lineage>
        <taxon>Bacteria</taxon>
        <taxon>Bacillati</taxon>
        <taxon>Actinomycetota</taxon>
        <taxon>Actinomycetes</taxon>
        <taxon>Micromonosporales</taxon>
        <taxon>Micromonosporaceae</taxon>
        <taxon>Actinoplanes</taxon>
    </lineage>
</organism>
<name>A0A327ZIZ7_9ACTN</name>